<keyword evidence="10" id="KW-1185">Reference proteome</keyword>
<dbReference type="STRING" id="1140003.OMY_01472"/>
<dbReference type="PANTHER" id="PTHR30471:SF3">
    <property type="entry name" value="UPF0758 PROTEIN YEES-RELATED"/>
    <property type="match status" value="1"/>
</dbReference>
<proteinExistence type="inferred from homology"/>
<dbReference type="InterPro" id="IPR001405">
    <property type="entry name" value="UPF0758"/>
</dbReference>
<comment type="similarity">
    <text evidence="1 7">Belongs to the UPF0758 family.</text>
</comment>
<dbReference type="NCBIfam" id="NF000642">
    <property type="entry name" value="PRK00024.1"/>
    <property type="match status" value="1"/>
</dbReference>
<keyword evidence="6" id="KW-0482">Metalloprotease</keyword>
<gene>
    <name evidence="9" type="ORF">I573_01208</name>
</gene>
<evidence type="ECO:0000256" key="6">
    <source>
        <dbReference type="ARBA" id="ARBA00023049"/>
    </source>
</evidence>
<evidence type="ECO:0000256" key="2">
    <source>
        <dbReference type="ARBA" id="ARBA00022670"/>
    </source>
</evidence>
<keyword evidence="2" id="KW-0645">Protease</keyword>
<sequence length="221" mass="25108">MEQEVNLPPRERLVLYGETQLHTAELLAILFRSGNKQYDVNQIVTAFMLQFPTLHALRTANLAELQQVNGIGLVRAVELKAMIELGRRIQVSQQTKFGKITSSFMIAQQLMEEMRDLAQEHLLCFYLNTKNEVMGKETIFIGSLNQSIAHPREIFKGAVRHSAARILIAHNHPSGDPKPSEQDYEFTKRVKKCGFLMGIELLDHIVVGHQQYVSLKEEGVI</sequence>
<accession>S0L4I6</accession>
<keyword evidence="5" id="KW-0862">Zinc</keyword>
<dbReference type="eggNOG" id="COG2003">
    <property type="taxonomic scope" value="Bacteria"/>
</dbReference>
<reference evidence="9 10" key="1">
    <citation type="submission" date="2013-03" db="EMBL/GenBank/DDBJ databases">
        <title>The Genome Sequence of Enterococcus sulfureus ATCC_49903 (PacBio/Illumina hybrid assembly).</title>
        <authorList>
            <consortium name="The Broad Institute Genomics Platform"/>
            <consortium name="The Broad Institute Genome Sequencing Center for Infectious Disease"/>
            <person name="Earl A."/>
            <person name="Russ C."/>
            <person name="Gilmore M."/>
            <person name="Surin D."/>
            <person name="Walker B."/>
            <person name="Young S."/>
            <person name="Zeng Q."/>
            <person name="Gargeya S."/>
            <person name="Fitzgerald M."/>
            <person name="Haas B."/>
            <person name="Abouelleil A."/>
            <person name="Allen A.W."/>
            <person name="Alvarado L."/>
            <person name="Arachchi H.M."/>
            <person name="Berlin A.M."/>
            <person name="Chapman S.B."/>
            <person name="Gainer-Dewar J."/>
            <person name="Goldberg J."/>
            <person name="Griggs A."/>
            <person name="Gujja S."/>
            <person name="Hansen M."/>
            <person name="Howarth C."/>
            <person name="Imamovic A."/>
            <person name="Ireland A."/>
            <person name="Larimer J."/>
            <person name="McCowan C."/>
            <person name="Murphy C."/>
            <person name="Pearson M."/>
            <person name="Poon T.W."/>
            <person name="Priest M."/>
            <person name="Roberts A."/>
            <person name="Saif S."/>
            <person name="Shea T."/>
            <person name="Sisk P."/>
            <person name="Sykes S."/>
            <person name="Wortman J."/>
            <person name="Nusbaum C."/>
            <person name="Birren B."/>
        </authorList>
    </citation>
    <scope>NUCLEOTIDE SEQUENCE [LARGE SCALE GENOMIC DNA]</scope>
    <source>
        <strain evidence="9 10">ATCC 49903</strain>
    </source>
</reference>
<evidence type="ECO:0000259" key="8">
    <source>
        <dbReference type="PROSITE" id="PS50249"/>
    </source>
</evidence>
<dbReference type="InterPro" id="IPR046778">
    <property type="entry name" value="UPF0758_N"/>
</dbReference>
<dbReference type="RefSeq" id="WP_016185919.1">
    <property type="nucleotide sequence ID" value="NZ_ASWO01000005.1"/>
</dbReference>
<dbReference type="InterPro" id="IPR020891">
    <property type="entry name" value="UPF0758_CS"/>
</dbReference>
<dbReference type="Pfam" id="PF04002">
    <property type="entry name" value="RadC"/>
    <property type="match status" value="1"/>
</dbReference>
<dbReference type="Gene3D" id="1.10.150.20">
    <property type="entry name" value="5' to 3' exonuclease, C-terminal subdomain"/>
    <property type="match status" value="1"/>
</dbReference>
<dbReference type="NCBIfam" id="TIGR00608">
    <property type="entry name" value="radc"/>
    <property type="match status" value="1"/>
</dbReference>
<evidence type="ECO:0000313" key="10">
    <source>
        <dbReference type="Proteomes" id="UP000015961"/>
    </source>
</evidence>
<organism evidence="9 10">
    <name type="scientific">Enterococcus sulfureus ATCC 49903</name>
    <dbReference type="NCBI Taxonomy" id="1140003"/>
    <lineage>
        <taxon>Bacteria</taxon>
        <taxon>Bacillati</taxon>
        <taxon>Bacillota</taxon>
        <taxon>Bacilli</taxon>
        <taxon>Lactobacillales</taxon>
        <taxon>Enterococcaceae</taxon>
        <taxon>Enterococcus</taxon>
    </lineage>
</organism>
<dbReference type="Gene3D" id="3.40.140.10">
    <property type="entry name" value="Cytidine Deaminase, domain 2"/>
    <property type="match status" value="1"/>
</dbReference>
<keyword evidence="3" id="KW-0479">Metal-binding</keyword>
<dbReference type="Proteomes" id="UP000015961">
    <property type="component" value="Unassembled WGS sequence"/>
</dbReference>
<dbReference type="PROSITE" id="PS01302">
    <property type="entry name" value="UPF0758"/>
    <property type="match status" value="1"/>
</dbReference>
<evidence type="ECO:0000256" key="7">
    <source>
        <dbReference type="RuleBase" id="RU003797"/>
    </source>
</evidence>
<comment type="caution">
    <text evidence="9">The sequence shown here is derived from an EMBL/GenBank/DDBJ whole genome shotgun (WGS) entry which is preliminary data.</text>
</comment>
<dbReference type="GO" id="GO:0008237">
    <property type="term" value="F:metallopeptidase activity"/>
    <property type="evidence" value="ECO:0007669"/>
    <property type="project" value="UniProtKB-KW"/>
</dbReference>
<dbReference type="GO" id="GO:0006508">
    <property type="term" value="P:proteolysis"/>
    <property type="evidence" value="ECO:0007669"/>
    <property type="project" value="UniProtKB-KW"/>
</dbReference>
<evidence type="ECO:0000256" key="5">
    <source>
        <dbReference type="ARBA" id="ARBA00022833"/>
    </source>
</evidence>
<dbReference type="SUPFAM" id="SSF47781">
    <property type="entry name" value="RuvA domain 2-like"/>
    <property type="match status" value="1"/>
</dbReference>
<dbReference type="InterPro" id="IPR010994">
    <property type="entry name" value="RuvA_2-like"/>
</dbReference>
<dbReference type="EMBL" id="ASWO01000005">
    <property type="protein sequence ID" value="EOT83487.1"/>
    <property type="molecule type" value="Genomic_DNA"/>
</dbReference>
<dbReference type="InterPro" id="IPR037518">
    <property type="entry name" value="MPN"/>
</dbReference>
<dbReference type="InterPro" id="IPR025657">
    <property type="entry name" value="RadC_JAB"/>
</dbReference>
<name>S0L4I6_9ENTE</name>
<feature type="domain" description="MPN" evidence="8">
    <location>
        <begin position="99"/>
        <end position="221"/>
    </location>
</feature>
<dbReference type="PROSITE" id="PS50249">
    <property type="entry name" value="MPN"/>
    <property type="match status" value="1"/>
</dbReference>
<evidence type="ECO:0000256" key="4">
    <source>
        <dbReference type="ARBA" id="ARBA00022801"/>
    </source>
</evidence>
<dbReference type="PANTHER" id="PTHR30471">
    <property type="entry name" value="DNA REPAIR PROTEIN RADC"/>
    <property type="match status" value="1"/>
</dbReference>
<protein>
    <recommendedName>
        <fullName evidence="8">MPN domain-containing protein</fullName>
    </recommendedName>
</protein>
<evidence type="ECO:0000313" key="9">
    <source>
        <dbReference type="EMBL" id="EOT83487.1"/>
    </source>
</evidence>
<evidence type="ECO:0000256" key="1">
    <source>
        <dbReference type="ARBA" id="ARBA00010243"/>
    </source>
</evidence>
<dbReference type="GO" id="GO:0046872">
    <property type="term" value="F:metal ion binding"/>
    <property type="evidence" value="ECO:0007669"/>
    <property type="project" value="UniProtKB-KW"/>
</dbReference>
<keyword evidence="4" id="KW-0378">Hydrolase</keyword>
<dbReference type="CDD" id="cd08071">
    <property type="entry name" value="MPN_DUF2466"/>
    <property type="match status" value="1"/>
</dbReference>
<dbReference type="AlphaFoldDB" id="S0L4I6"/>
<evidence type="ECO:0000256" key="3">
    <source>
        <dbReference type="ARBA" id="ARBA00022723"/>
    </source>
</evidence>
<dbReference type="OrthoDB" id="9804482at2"/>
<dbReference type="Pfam" id="PF20582">
    <property type="entry name" value="UPF0758_N"/>
    <property type="match status" value="1"/>
</dbReference>
<dbReference type="PATRIC" id="fig|1140003.3.peg.1424"/>